<keyword evidence="4" id="KW-1185">Reference proteome</keyword>
<dbReference type="InterPro" id="IPR021655">
    <property type="entry name" value="Put_metal-bd"/>
</dbReference>
<proteinExistence type="predicted"/>
<reference evidence="3 4" key="1">
    <citation type="submission" date="2018-09" db="EMBL/GenBank/DDBJ databases">
        <title>Genomic Encyclopedia of Archaeal and Bacterial Type Strains, Phase II (KMG-II): from individual species to whole genera.</title>
        <authorList>
            <person name="Goeker M."/>
        </authorList>
    </citation>
    <scope>NUCLEOTIDE SEQUENCE [LARGE SCALE GENOMIC DNA]</scope>
    <source>
        <strain evidence="3 4">DSM 16505</strain>
    </source>
</reference>
<evidence type="ECO:0000256" key="1">
    <source>
        <dbReference type="SAM" id="MobiDB-lite"/>
    </source>
</evidence>
<feature type="signal peptide" evidence="2">
    <location>
        <begin position="1"/>
        <end position="27"/>
    </location>
</feature>
<evidence type="ECO:0000256" key="2">
    <source>
        <dbReference type="SAM" id="SignalP"/>
    </source>
</evidence>
<dbReference type="Pfam" id="PF11617">
    <property type="entry name" value="Cu-binding_MopE"/>
    <property type="match status" value="3"/>
</dbReference>
<feature type="chain" id="PRO_5019481628" evidence="2">
    <location>
        <begin position="28"/>
        <end position="239"/>
    </location>
</feature>
<organism evidence="3 4">
    <name type="scientific">Tenacibaculum lutimaris</name>
    <dbReference type="NCBI Taxonomy" id="285258"/>
    <lineage>
        <taxon>Bacteria</taxon>
        <taxon>Pseudomonadati</taxon>
        <taxon>Bacteroidota</taxon>
        <taxon>Flavobacteriia</taxon>
        <taxon>Flavobacteriales</taxon>
        <taxon>Flavobacteriaceae</taxon>
        <taxon>Tenacibaculum</taxon>
    </lineage>
</organism>
<name>A0A420E1D2_9FLAO</name>
<dbReference type="PROSITE" id="PS51257">
    <property type="entry name" value="PROKAR_LIPOPROTEIN"/>
    <property type="match status" value="1"/>
</dbReference>
<accession>A0A420E1D2</accession>
<feature type="region of interest" description="Disordered" evidence="1">
    <location>
        <begin position="136"/>
        <end position="158"/>
    </location>
</feature>
<dbReference type="RefSeq" id="WP_120186742.1">
    <property type="nucleotide sequence ID" value="NZ_RAQM01000008.1"/>
</dbReference>
<sequence>MRKTQLSINKIKFIKVIFIIVTLSFIAACTTDSTIENFQETENFTLRKSNSNKIDICHYDVETDSWKILNVNVNSWEEHSTHGDVRLDDQDKDGTVPNNECNYGVMGDCDDMTPAVSPLLSEILYNGIDDDCNPLTPDTVDTDNDGVTSDLDCDDNDPNRFPGNPEIPNNGIDDDCNPATPDTVIYPDADGDGYTADVDCNDFDFTIYPGAPEICGDNIDQNCDGYDKDCSGGGPIVIK</sequence>
<dbReference type="AlphaFoldDB" id="A0A420E1D2"/>
<gene>
    <name evidence="3" type="ORF">C8N26_1509</name>
</gene>
<dbReference type="Proteomes" id="UP000285780">
    <property type="component" value="Unassembled WGS sequence"/>
</dbReference>
<protein>
    <submittedName>
        <fullName evidence="3">Putative metal-binding protein</fullName>
    </submittedName>
</protein>
<keyword evidence="2" id="KW-0732">Signal</keyword>
<evidence type="ECO:0000313" key="3">
    <source>
        <dbReference type="EMBL" id="RKF03880.1"/>
    </source>
</evidence>
<evidence type="ECO:0000313" key="4">
    <source>
        <dbReference type="Proteomes" id="UP000285780"/>
    </source>
</evidence>
<dbReference type="EMBL" id="RAQM01000008">
    <property type="protein sequence ID" value="RKF03880.1"/>
    <property type="molecule type" value="Genomic_DNA"/>
</dbReference>
<comment type="caution">
    <text evidence="3">The sequence shown here is derived from an EMBL/GenBank/DDBJ whole genome shotgun (WGS) entry which is preliminary data.</text>
</comment>